<keyword evidence="2" id="KW-1185">Reference proteome</keyword>
<protein>
    <submittedName>
        <fullName evidence="1">Uncharacterized protein</fullName>
    </submittedName>
</protein>
<organism evidence="1 2">
    <name type="scientific">Actinidia rufa</name>
    <dbReference type="NCBI Taxonomy" id="165716"/>
    <lineage>
        <taxon>Eukaryota</taxon>
        <taxon>Viridiplantae</taxon>
        <taxon>Streptophyta</taxon>
        <taxon>Embryophyta</taxon>
        <taxon>Tracheophyta</taxon>
        <taxon>Spermatophyta</taxon>
        <taxon>Magnoliopsida</taxon>
        <taxon>eudicotyledons</taxon>
        <taxon>Gunneridae</taxon>
        <taxon>Pentapetalae</taxon>
        <taxon>asterids</taxon>
        <taxon>Ericales</taxon>
        <taxon>Actinidiaceae</taxon>
        <taxon>Actinidia</taxon>
    </lineage>
</organism>
<gene>
    <name evidence="1" type="ORF">Acr_23g0013630</name>
</gene>
<sequence length="149" mass="17042">MVQSNVFSGKVSRVIRYDYLSGCVNSGLLVCLVRRGCWHPLFRSGAQDWELENFVDLFRLLQEGHPTSQEWDKWRWKRQRNGGFIVASFYHLMGEGDTNFPWKGIWVSRVPTKLQSKEASSVLESVEMSGQSEESLENCAIMSVLGHLA</sequence>
<evidence type="ECO:0000313" key="2">
    <source>
        <dbReference type="Proteomes" id="UP000585474"/>
    </source>
</evidence>
<accession>A0A7J0GQF3</accession>
<name>A0A7J0GQF3_9ERIC</name>
<dbReference type="Proteomes" id="UP000585474">
    <property type="component" value="Unassembled WGS sequence"/>
</dbReference>
<dbReference type="AlphaFoldDB" id="A0A7J0GQF3"/>
<evidence type="ECO:0000313" key="1">
    <source>
        <dbReference type="EMBL" id="GFZ12978.1"/>
    </source>
</evidence>
<proteinExistence type="predicted"/>
<dbReference type="EMBL" id="BJWL01000023">
    <property type="protein sequence ID" value="GFZ12978.1"/>
    <property type="molecule type" value="Genomic_DNA"/>
</dbReference>
<comment type="caution">
    <text evidence="1">The sequence shown here is derived from an EMBL/GenBank/DDBJ whole genome shotgun (WGS) entry which is preliminary data.</text>
</comment>
<reference evidence="1 2" key="1">
    <citation type="submission" date="2019-07" db="EMBL/GenBank/DDBJ databases">
        <title>De Novo Assembly of kiwifruit Actinidia rufa.</title>
        <authorList>
            <person name="Sugita-Konishi S."/>
            <person name="Sato K."/>
            <person name="Mori E."/>
            <person name="Abe Y."/>
            <person name="Kisaki G."/>
            <person name="Hamano K."/>
            <person name="Suezawa K."/>
            <person name="Otani M."/>
            <person name="Fukuda T."/>
            <person name="Manabe T."/>
            <person name="Gomi K."/>
            <person name="Tabuchi M."/>
            <person name="Akimitsu K."/>
            <person name="Kataoka I."/>
        </authorList>
    </citation>
    <scope>NUCLEOTIDE SEQUENCE [LARGE SCALE GENOMIC DNA]</scope>
    <source>
        <strain evidence="2">cv. Fuchu</strain>
    </source>
</reference>